<evidence type="ECO:0000256" key="1">
    <source>
        <dbReference type="ARBA" id="ARBA00022737"/>
    </source>
</evidence>
<feature type="repeat" description="PPR" evidence="2">
    <location>
        <begin position="36"/>
        <end position="70"/>
    </location>
</feature>
<dbReference type="NCBIfam" id="TIGR00756">
    <property type="entry name" value="PPR"/>
    <property type="match status" value="2"/>
</dbReference>
<feature type="repeat" description="PPR" evidence="2">
    <location>
        <begin position="5"/>
        <end position="35"/>
    </location>
</feature>
<name>D8QN58_SELML</name>
<dbReference type="Proteomes" id="UP000001514">
    <property type="component" value="Unassembled WGS sequence"/>
</dbReference>
<evidence type="ECO:0000313" key="4">
    <source>
        <dbReference type="Proteomes" id="UP000001514"/>
    </source>
</evidence>
<dbReference type="GO" id="GO:0003723">
    <property type="term" value="F:RNA binding"/>
    <property type="evidence" value="ECO:0007669"/>
    <property type="project" value="InterPro"/>
</dbReference>
<dbReference type="InterPro" id="IPR011990">
    <property type="entry name" value="TPR-like_helical_dom_sf"/>
</dbReference>
<dbReference type="InParanoid" id="D8QN58"/>
<dbReference type="FunFam" id="1.25.40.10:FF:000158">
    <property type="entry name" value="pentatricopeptide repeat-containing protein At2g33680"/>
    <property type="match status" value="1"/>
</dbReference>
<dbReference type="Pfam" id="PF01535">
    <property type="entry name" value="PPR"/>
    <property type="match status" value="1"/>
</dbReference>
<evidence type="ECO:0008006" key="5">
    <source>
        <dbReference type="Google" id="ProtNLM"/>
    </source>
</evidence>
<organism evidence="4">
    <name type="scientific">Selaginella moellendorffii</name>
    <name type="common">Spikemoss</name>
    <dbReference type="NCBI Taxonomy" id="88036"/>
    <lineage>
        <taxon>Eukaryota</taxon>
        <taxon>Viridiplantae</taxon>
        <taxon>Streptophyta</taxon>
        <taxon>Embryophyta</taxon>
        <taxon>Tracheophyta</taxon>
        <taxon>Lycopodiopsida</taxon>
        <taxon>Selaginellales</taxon>
        <taxon>Selaginellaceae</taxon>
        <taxon>Selaginella</taxon>
    </lineage>
</organism>
<dbReference type="HOGENOM" id="CLU_002706_0_0_1"/>
<dbReference type="PROSITE" id="PS51375">
    <property type="entry name" value="PPR"/>
    <property type="match status" value="2"/>
</dbReference>
<keyword evidence="1" id="KW-0677">Repeat</keyword>
<proteinExistence type="predicted"/>
<reference evidence="3 4" key="1">
    <citation type="journal article" date="2011" name="Science">
        <title>The Selaginella genome identifies genetic changes associated with the evolution of vascular plants.</title>
        <authorList>
            <person name="Banks J.A."/>
            <person name="Nishiyama T."/>
            <person name="Hasebe M."/>
            <person name="Bowman J.L."/>
            <person name="Gribskov M."/>
            <person name="dePamphilis C."/>
            <person name="Albert V.A."/>
            <person name="Aono N."/>
            <person name="Aoyama T."/>
            <person name="Ambrose B.A."/>
            <person name="Ashton N.W."/>
            <person name="Axtell M.J."/>
            <person name="Barker E."/>
            <person name="Barker M.S."/>
            <person name="Bennetzen J.L."/>
            <person name="Bonawitz N.D."/>
            <person name="Chapple C."/>
            <person name="Cheng C."/>
            <person name="Correa L.G."/>
            <person name="Dacre M."/>
            <person name="DeBarry J."/>
            <person name="Dreyer I."/>
            <person name="Elias M."/>
            <person name="Engstrom E.M."/>
            <person name="Estelle M."/>
            <person name="Feng L."/>
            <person name="Finet C."/>
            <person name="Floyd S.K."/>
            <person name="Frommer W.B."/>
            <person name="Fujita T."/>
            <person name="Gramzow L."/>
            <person name="Gutensohn M."/>
            <person name="Harholt J."/>
            <person name="Hattori M."/>
            <person name="Heyl A."/>
            <person name="Hirai T."/>
            <person name="Hiwatashi Y."/>
            <person name="Ishikawa M."/>
            <person name="Iwata M."/>
            <person name="Karol K.G."/>
            <person name="Koehler B."/>
            <person name="Kolukisaoglu U."/>
            <person name="Kubo M."/>
            <person name="Kurata T."/>
            <person name="Lalonde S."/>
            <person name="Li K."/>
            <person name="Li Y."/>
            <person name="Litt A."/>
            <person name="Lyons E."/>
            <person name="Manning G."/>
            <person name="Maruyama T."/>
            <person name="Michael T.P."/>
            <person name="Mikami K."/>
            <person name="Miyazaki S."/>
            <person name="Morinaga S."/>
            <person name="Murata T."/>
            <person name="Mueller-Roeber B."/>
            <person name="Nelson D.R."/>
            <person name="Obara M."/>
            <person name="Oguri Y."/>
            <person name="Olmstead R.G."/>
            <person name="Onodera N."/>
            <person name="Petersen B.L."/>
            <person name="Pils B."/>
            <person name="Prigge M."/>
            <person name="Rensing S.A."/>
            <person name="Riano-Pachon D.M."/>
            <person name="Roberts A.W."/>
            <person name="Sato Y."/>
            <person name="Scheller H.V."/>
            <person name="Schulz B."/>
            <person name="Schulz C."/>
            <person name="Shakirov E.V."/>
            <person name="Shibagaki N."/>
            <person name="Shinohara N."/>
            <person name="Shippen D.E."/>
            <person name="Soerensen I."/>
            <person name="Sotooka R."/>
            <person name="Sugimoto N."/>
            <person name="Sugita M."/>
            <person name="Sumikawa N."/>
            <person name="Tanurdzic M."/>
            <person name="Theissen G."/>
            <person name="Ulvskov P."/>
            <person name="Wakazuki S."/>
            <person name="Weng J.K."/>
            <person name="Willats W.W."/>
            <person name="Wipf D."/>
            <person name="Wolf P.G."/>
            <person name="Yang L."/>
            <person name="Zimmer A.D."/>
            <person name="Zhu Q."/>
            <person name="Mitros T."/>
            <person name="Hellsten U."/>
            <person name="Loque D."/>
            <person name="Otillar R."/>
            <person name="Salamov A."/>
            <person name="Schmutz J."/>
            <person name="Shapiro H."/>
            <person name="Lindquist E."/>
            <person name="Lucas S."/>
            <person name="Rokhsar D."/>
            <person name="Grigoriev I.V."/>
        </authorList>
    </citation>
    <scope>NUCLEOTIDE SEQUENCE [LARGE SCALE GENOMIC DNA]</scope>
</reference>
<dbReference type="PANTHER" id="PTHR47926:SF382">
    <property type="entry name" value="PENTACOTRIPEPTIDE-REPEAT REGION OF PRORP DOMAIN-CONTAINING PROTEIN"/>
    <property type="match status" value="1"/>
</dbReference>
<keyword evidence="4" id="KW-1185">Reference proteome</keyword>
<dbReference type="Pfam" id="PF13812">
    <property type="entry name" value="PPR_3"/>
    <property type="match status" value="1"/>
</dbReference>
<dbReference type="KEGG" id="smo:SELMODRAFT_73371"/>
<evidence type="ECO:0000313" key="3">
    <source>
        <dbReference type="EMBL" id="EFJ38048.1"/>
    </source>
</evidence>
<evidence type="ECO:0000256" key="2">
    <source>
        <dbReference type="PROSITE-ProRule" id="PRU00708"/>
    </source>
</evidence>
<dbReference type="eggNOG" id="KOG4197">
    <property type="taxonomic scope" value="Eukaryota"/>
</dbReference>
<dbReference type="InterPro" id="IPR046960">
    <property type="entry name" value="PPR_At4g14850-like_plant"/>
</dbReference>
<sequence>MPAVNVVASNAMLYAYAEAGNLRIARRMFDEMDERDLVSWNAMLSAYAQAGDLHEASRLLDRMKEWNTRPDDVSFLLVLHATGHLGEVSRGLSLLASMSSDYGLTPRKLHYSCMVDLLARSGYLSDAQALIDSMPYVEDAMEWTCLLAACKGHKDVHFGALAAKRVLSLKPSNPGAYVMLANVYRKS</sequence>
<gene>
    <name evidence="3" type="ORF">SELMODRAFT_73371</name>
</gene>
<dbReference type="Gene3D" id="1.25.40.10">
    <property type="entry name" value="Tetratricopeptide repeat domain"/>
    <property type="match status" value="2"/>
</dbReference>
<dbReference type="GO" id="GO:0009451">
    <property type="term" value="P:RNA modification"/>
    <property type="evidence" value="ECO:0007669"/>
    <property type="project" value="InterPro"/>
</dbReference>
<protein>
    <recommendedName>
        <fullName evidence="5">Pentacotripeptide-repeat region of PRORP domain-containing protein</fullName>
    </recommendedName>
</protein>
<accession>D8QN58</accession>
<dbReference type="EMBL" id="GL377565">
    <property type="protein sequence ID" value="EFJ38048.1"/>
    <property type="molecule type" value="Genomic_DNA"/>
</dbReference>
<dbReference type="PANTHER" id="PTHR47926">
    <property type="entry name" value="PENTATRICOPEPTIDE REPEAT-CONTAINING PROTEIN"/>
    <property type="match status" value="1"/>
</dbReference>
<dbReference type="Gramene" id="EFJ38048">
    <property type="protein sequence ID" value="EFJ38048"/>
    <property type="gene ID" value="SELMODRAFT_73371"/>
</dbReference>
<dbReference type="AlphaFoldDB" id="D8QN58"/>
<dbReference type="InterPro" id="IPR002885">
    <property type="entry name" value="PPR_rpt"/>
</dbReference>
<dbReference type="GO" id="GO:0048731">
    <property type="term" value="P:system development"/>
    <property type="evidence" value="ECO:0007669"/>
    <property type="project" value="UniProtKB-ARBA"/>
</dbReference>
<dbReference type="Pfam" id="PF13041">
    <property type="entry name" value="PPR_2"/>
    <property type="match status" value="1"/>
</dbReference>